<dbReference type="GO" id="GO:0016787">
    <property type="term" value="F:hydrolase activity"/>
    <property type="evidence" value="ECO:0007669"/>
    <property type="project" value="UniProtKB-KW"/>
</dbReference>
<evidence type="ECO:0000256" key="2">
    <source>
        <dbReference type="ARBA" id="ARBA00022801"/>
    </source>
</evidence>
<dbReference type="AlphaFoldDB" id="A0A6B9FBX2"/>
<dbReference type="RefSeq" id="WP_157690768.1">
    <property type="nucleotide sequence ID" value="NZ_CP034345.1"/>
</dbReference>
<dbReference type="EMBL" id="CP034345">
    <property type="protein sequence ID" value="QGX96304.1"/>
    <property type="molecule type" value="Genomic_DNA"/>
</dbReference>
<feature type="binding site" evidence="3">
    <location>
        <position position="175"/>
    </location>
    <ligand>
        <name>a divalent metal cation</name>
        <dbReference type="ChEBI" id="CHEBI:60240"/>
        <label>1</label>
    </ligand>
</feature>
<reference evidence="5 6" key="1">
    <citation type="submission" date="2018-12" db="EMBL/GenBank/DDBJ databases">
        <title>Complete genome sequence of Haloplanus rallus MBLA0036.</title>
        <authorList>
            <person name="Nam Y.-d."/>
            <person name="Kang J."/>
            <person name="Chung W.-H."/>
            <person name="Park Y.S."/>
        </authorList>
    </citation>
    <scope>NUCLEOTIDE SEQUENCE [LARGE SCALE GENOMIC DNA]</scope>
    <source>
        <strain evidence="5 6">MBLA0036</strain>
    </source>
</reference>
<dbReference type="SUPFAM" id="SSF51556">
    <property type="entry name" value="Metallo-dependent hydrolases"/>
    <property type="match status" value="1"/>
</dbReference>
<name>A0A6B9FBX2_9EURY</name>
<feature type="compositionally biased region" description="Basic residues" evidence="4">
    <location>
        <begin position="210"/>
        <end position="222"/>
    </location>
</feature>
<feature type="binding site" evidence="3">
    <location>
        <position position="315"/>
    </location>
    <ligand>
        <name>a divalent metal cation</name>
        <dbReference type="ChEBI" id="CHEBI:60240"/>
        <label>1</label>
    </ligand>
</feature>
<evidence type="ECO:0000256" key="3">
    <source>
        <dbReference type="PIRSR" id="PIRSR601559-52"/>
    </source>
</evidence>
<dbReference type="InterPro" id="IPR001559">
    <property type="entry name" value="Phosphotriesterase"/>
</dbReference>
<dbReference type="Proteomes" id="UP000428325">
    <property type="component" value="Chromosome"/>
</dbReference>
<dbReference type="OrthoDB" id="35461at2157"/>
<keyword evidence="2" id="KW-0378">Hydrolase</keyword>
<evidence type="ECO:0000313" key="6">
    <source>
        <dbReference type="Proteomes" id="UP000428325"/>
    </source>
</evidence>
<feature type="binding site" evidence="3">
    <location>
        <position position="207"/>
    </location>
    <ligand>
        <name>a divalent metal cation</name>
        <dbReference type="ChEBI" id="CHEBI:60240"/>
        <label>2</label>
    </ligand>
</feature>
<feature type="region of interest" description="Disordered" evidence="4">
    <location>
        <begin position="200"/>
        <end position="222"/>
    </location>
</feature>
<feature type="binding site" evidence="3">
    <location>
        <position position="29"/>
    </location>
    <ligand>
        <name>a divalent metal cation</name>
        <dbReference type="ChEBI" id="CHEBI:60240"/>
        <label>1</label>
    </ligand>
</feature>
<organism evidence="5 6">
    <name type="scientific">Haloplanus rallus</name>
    <dbReference type="NCBI Taxonomy" id="1816183"/>
    <lineage>
        <taxon>Archaea</taxon>
        <taxon>Methanobacteriati</taxon>
        <taxon>Methanobacteriota</taxon>
        <taxon>Stenosarchaea group</taxon>
        <taxon>Halobacteria</taxon>
        <taxon>Halobacteriales</taxon>
        <taxon>Haloferacaceae</taxon>
        <taxon>Haloplanus</taxon>
    </lineage>
</organism>
<dbReference type="PANTHER" id="PTHR10819:SF3">
    <property type="entry name" value="PHOSPHOTRIESTERASE-RELATED PROTEIN"/>
    <property type="match status" value="1"/>
</dbReference>
<dbReference type="Gene3D" id="3.20.20.140">
    <property type="entry name" value="Metal-dependent hydrolases"/>
    <property type="match status" value="1"/>
</dbReference>
<proteinExistence type="predicted"/>
<keyword evidence="1 3" id="KW-0479">Metal-binding</keyword>
<evidence type="ECO:0000256" key="4">
    <source>
        <dbReference type="SAM" id="MobiDB-lite"/>
    </source>
</evidence>
<dbReference type="PROSITE" id="PS51347">
    <property type="entry name" value="PHOSPHOTRIESTERASE_2"/>
    <property type="match status" value="1"/>
</dbReference>
<dbReference type="GO" id="GO:0008270">
    <property type="term" value="F:zinc ion binding"/>
    <property type="evidence" value="ECO:0007669"/>
    <property type="project" value="InterPro"/>
</dbReference>
<dbReference type="Pfam" id="PF02126">
    <property type="entry name" value="PTE"/>
    <property type="match status" value="1"/>
</dbReference>
<evidence type="ECO:0000313" key="5">
    <source>
        <dbReference type="EMBL" id="QGX96304.1"/>
    </source>
</evidence>
<dbReference type="GeneID" id="99244198"/>
<comment type="cofactor">
    <cofactor evidence="3">
        <name>a divalent metal cation</name>
        <dbReference type="ChEBI" id="CHEBI:60240"/>
    </cofactor>
    <text evidence="3">Binds 2 divalent metal cations per subunit.</text>
</comment>
<sequence length="370" mass="41224">MTDGDTGSVVTVDGPIDPGEVGITSTHEHLFIDAVDAWFDPPESAHERAVASEPIQLDNLWYVRRHPMGHEDNLRLDSMAEAIDELSYFMRGGGDTVVDVTPKNLGCDPQRVRGIARETGLNAVHGTAYYTQPAHPERFSSLDPAELTERLEAEFVSDVREGIGDTDIRAGIVGEIGLSDRIYPDEEAVLRAGARAARRTGASLTVHPPGRTKRSQKGRTKPTSRWGLDVLDIVEEEGLAPERVVVDHMDRTVFEDLDYQRELAERGAYLEYDLWGMGAYLEAHDDAYPSDSWRLDSVTELIEDGYASNLLFAHDVYLKMQRRAYGGFGYGHILENVVPMLRARGVEQSTIDRILVDNPQEMLTFVEPEA</sequence>
<feature type="binding site" evidence="3">
    <location>
        <position position="248"/>
    </location>
    <ligand>
        <name>a divalent metal cation</name>
        <dbReference type="ChEBI" id="CHEBI:60240"/>
        <label>2</label>
    </ligand>
</feature>
<keyword evidence="6" id="KW-1185">Reference proteome</keyword>
<gene>
    <name evidence="5" type="ORF">EI982_16715</name>
</gene>
<feature type="binding site" evidence="3">
    <location>
        <position position="175"/>
    </location>
    <ligand>
        <name>a divalent metal cation</name>
        <dbReference type="ChEBI" id="CHEBI:60240"/>
        <label>2</label>
    </ligand>
</feature>
<evidence type="ECO:0000256" key="1">
    <source>
        <dbReference type="ARBA" id="ARBA00022723"/>
    </source>
</evidence>
<dbReference type="PANTHER" id="PTHR10819">
    <property type="entry name" value="PHOSPHOTRIESTERASE-RELATED"/>
    <property type="match status" value="1"/>
</dbReference>
<accession>A0A6B9FBX2</accession>
<dbReference type="KEGG" id="hra:EI982_16715"/>
<feature type="binding site" evidence="3">
    <location>
        <position position="27"/>
    </location>
    <ligand>
        <name>a divalent metal cation</name>
        <dbReference type="ChEBI" id="CHEBI:60240"/>
        <label>1</label>
    </ligand>
</feature>
<protein>
    <submittedName>
        <fullName evidence="5">Phosphotriesterase-related protein</fullName>
    </submittedName>
</protein>
<dbReference type="InterPro" id="IPR032466">
    <property type="entry name" value="Metal_Hydrolase"/>
</dbReference>